<feature type="compositionally biased region" description="Polar residues" evidence="1">
    <location>
        <begin position="960"/>
        <end position="973"/>
    </location>
</feature>
<name>A0A2S4PP88_9PEZI</name>
<feature type="compositionally biased region" description="Polar residues" evidence="1">
    <location>
        <begin position="1225"/>
        <end position="1242"/>
    </location>
</feature>
<feature type="region of interest" description="Disordered" evidence="1">
    <location>
        <begin position="894"/>
        <end position="940"/>
    </location>
</feature>
<protein>
    <submittedName>
        <fullName evidence="2">Uncharacterized protein</fullName>
    </submittedName>
</protein>
<feature type="region of interest" description="Disordered" evidence="1">
    <location>
        <begin position="798"/>
        <end position="821"/>
    </location>
</feature>
<feature type="compositionally biased region" description="Polar residues" evidence="1">
    <location>
        <begin position="1204"/>
        <end position="1218"/>
    </location>
</feature>
<accession>A0A2S4PP88</accession>
<feature type="compositionally biased region" description="Polar residues" evidence="1">
    <location>
        <begin position="894"/>
        <end position="921"/>
    </location>
</feature>
<feature type="region of interest" description="Disordered" evidence="1">
    <location>
        <begin position="408"/>
        <end position="432"/>
    </location>
</feature>
<proteinExistence type="predicted"/>
<feature type="region of interest" description="Disordered" evidence="1">
    <location>
        <begin position="534"/>
        <end position="562"/>
    </location>
</feature>
<feature type="compositionally biased region" description="Polar residues" evidence="1">
    <location>
        <begin position="1093"/>
        <end position="1104"/>
    </location>
</feature>
<evidence type="ECO:0000256" key="1">
    <source>
        <dbReference type="SAM" id="MobiDB-lite"/>
    </source>
</evidence>
<feature type="region of interest" description="Disordered" evidence="1">
    <location>
        <begin position="730"/>
        <end position="751"/>
    </location>
</feature>
<feature type="region of interest" description="Disordered" evidence="1">
    <location>
        <begin position="1093"/>
        <end position="1119"/>
    </location>
</feature>
<feature type="region of interest" description="Disordered" evidence="1">
    <location>
        <begin position="1036"/>
        <end position="1080"/>
    </location>
</feature>
<keyword evidence="3" id="KW-1185">Reference proteome</keyword>
<dbReference type="EMBL" id="PEDP01001314">
    <property type="protein sequence ID" value="POS83849.1"/>
    <property type="molecule type" value="Genomic_DNA"/>
</dbReference>
<sequence length="1314" mass="146641">MADRSAPDMVSRASKSRSSNSARMSHSLCVPDENPMSIGPKISLSPVEESFSAIYPRAAYIAAPAASQIIANNIGISEERKRDKFLADTISIAPSALALVNRFLDQLLFDTLSNSQTLAMPSLRPAIVEVLKPNFAFSAIKRADLELKEYLDGSEDCILSDMQDAIDLVGNVDVYPLWKQTRLKCMLYSSLGEMDDENGILSNTSLVAVQSMMISPAVAIFMTSILEFMGEQILAVAGRAAHRRLRSKNANSLCGQDNITLSTGEHLIVEVLDVEYIAFDKLLGELWRTWKENEGLSAVYSSRPRKGSQASIRTLPSLRELQFGDEINPQLKNDLSSSILKRLAHLDLATTDQTSRNFSDPSNIKISQADNQIRSRICEDTFKDIFTPSRPKSCSLIDLAKNHLVPRARKRRANSMPGSARSRSRSPRTFKRLKPFSKTEDNHFQQADNTFSLNETIIDISNSTVIPKEDVLNRLAPNESDRTGRELSDLDQNSCILEESSIQVNSIDEKSLYIHKTTKNLSLNNFDQNRYKLNNEKLTSSRSSSVDLKGRSSQNSEKFKTPRKNAMVLPRRTSFQGKSSVRHSVIRRPMSMSIPRSIDNDQYFGIEHSIFPSPPLLRTSNSRSTSIGTFSEYQLDQVEDLKEGSDNDELPTKLISKLALNESEIEADKTASPEIANFAVAVQGVDIYNLDTDFVPCNIDEKKKNLQTTQSNLWYTKPYLNDYVRKRLSEHESDGNVSPISQLNDEPKYDGRISPVSTVSSMEKTLDQEIPSRSRHNYFTSTSETPDHHLNLSAPLTSNPVTTPPKYHTHSINSRSSSRSHKVKTVFNSDENALGKFDQLIKSDQTIQYTLTPETVRDVEVSDPIQRFNRKNSEQGSILVNKVSPSSSKFVTIDTSQTKPFSTKANSIRTPESNSKPSSVTEVRLRSGAPQPRDARIERDRSLSDFAKFIRTTGPDVSIQNNPSSFLKTSPVENQGHKSSYLERHSSSRSILHKRLNSSSTRLRFPGRQIISKRSDSLSGFIDFARPAPKLELSFTSTSQDQASYNSPTLSNRSWGISESKNGDGSLVDPRQWQNSPSINSSVTSQSALLVSSSQNRTSVIHSRTQFDDKSKMPTRKVRKVRDPYSIDFLDEEDWGESSLESKPKQSESLKDFLRNTSPTDIPEDNEAGKTTKANPSTPGLMSLFGRRPASPQHSSRGLLGSIVSHQPATNSSGSKKPTNPRPAQLSSIISRANVPRTNFSPKNFEPREATSRVRTDDLAKFLMHNDPPAALREKPSAIPFKNLKTNLQVSHKNEAGSFQRMFSRKRTSTLSKS</sequence>
<evidence type="ECO:0000313" key="2">
    <source>
        <dbReference type="EMBL" id="POS83849.1"/>
    </source>
</evidence>
<reference evidence="2 3" key="1">
    <citation type="submission" date="2017-10" db="EMBL/GenBank/DDBJ databases">
        <title>Development of genomic resources for the powdery mildew, Erysiphe pulchra.</title>
        <authorList>
            <person name="Wadl P.A."/>
            <person name="Mack B.M."/>
            <person name="Moore G."/>
            <person name="Beltz S.B."/>
        </authorList>
    </citation>
    <scope>NUCLEOTIDE SEQUENCE [LARGE SCALE GENOMIC DNA]</scope>
    <source>
        <strain evidence="2">Cflorida</strain>
    </source>
</reference>
<comment type="caution">
    <text evidence="2">The sequence shown here is derived from an EMBL/GenBank/DDBJ whole genome shotgun (WGS) entry which is preliminary data.</text>
</comment>
<evidence type="ECO:0000313" key="3">
    <source>
        <dbReference type="Proteomes" id="UP000237438"/>
    </source>
</evidence>
<organism evidence="2 3">
    <name type="scientific">Erysiphe pulchra</name>
    <dbReference type="NCBI Taxonomy" id="225359"/>
    <lineage>
        <taxon>Eukaryota</taxon>
        <taxon>Fungi</taxon>
        <taxon>Dikarya</taxon>
        <taxon>Ascomycota</taxon>
        <taxon>Pezizomycotina</taxon>
        <taxon>Leotiomycetes</taxon>
        <taxon>Erysiphales</taxon>
        <taxon>Erysiphaceae</taxon>
        <taxon>Erysiphe</taxon>
    </lineage>
</organism>
<feature type="compositionally biased region" description="Low complexity" evidence="1">
    <location>
        <begin position="11"/>
        <end position="27"/>
    </location>
</feature>
<feature type="region of interest" description="Disordered" evidence="1">
    <location>
        <begin position="1295"/>
        <end position="1314"/>
    </location>
</feature>
<feature type="region of interest" description="Disordered" evidence="1">
    <location>
        <begin position="960"/>
        <end position="995"/>
    </location>
</feature>
<feature type="compositionally biased region" description="Polar residues" evidence="1">
    <location>
        <begin position="1036"/>
        <end position="1060"/>
    </location>
</feature>
<dbReference type="STRING" id="225359.A0A2S4PP88"/>
<dbReference type="OrthoDB" id="5382203at2759"/>
<dbReference type="Proteomes" id="UP000237438">
    <property type="component" value="Unassembled WGS sequence"/>
</dbReference>
<feature type="region of interest" description="Disordered" evidence="1">
    <location>
        <begin position="1"/>
        <end position="30"/>
    </location>
</feature>
<gene>
    <name evidence="2" type="ORF">EPUL_004990</name>
</gene>
<feature type="compositionally biased region" description="Basic residues" evidence="1">
    <location>
        <begin position="422"/>
        <end position="432"/>
    </location>
</feature>
<feature type="compositionally biased region" description="Polar residues" evidence="1">
    <location>
        <begin position="735"/>
        <end position="744"/>
    </location>
</feature>
<feature type="compositionally biased region" description="Polar residues" evidence="1">
    <location>
        <begin position="536"/>
        <end position="556"/>
    </location>
</feature>
<feature type="region of interest" description="Disordered" evidence="1">
    <location>
        <begin position="1155"/>
        <end position="1253"/>
    </location>
</feature>